<proteinExistence type="predicted"/>
<organism evidence="1 2">
    <name type="scientific">Ceratitis capitata</name>
    <name type="common">Mediterranean fruit fly</name>
    <name type="synonym">Tephritis capitata</name>
    <dbReference type="NCBI Taxonomy" id="7213"/>
    <lineage>
        <taxon>Eukaryota</taxon>
        <taxon>Metazoa</taxon>
        <taxon>Ecdysozoa</taxon>
        <taxon>Arthropoda</taxon>
        <taxon>Hexapoda</taxon>
        <taxon>Insecta</taxon>
        <taxon>Pterygota</taxon>
        <taxon>Neoptera</taxon>
        <taxon>Endopterygota</taxon>
        <taxon>Diptera</taxon>
        <taxon>Brachycera</taxon>
        <taxon>Muscomorpha</taxon>
        <taxon>Tephritoidea</taxon>
        <taxon>Tephritidae</taxon>
        <taxon>Ceratitis</taxon>
        <taxon>Ceratitis</taxon>
    </lineage>
</organism>
<protein>
    <submittedName>
        <fullName evidence="1">(Mediterranean fruit fly) hypothetical protein</fullName>
    </submittedName>
</protein>
<sequence>MPQSLCCRDKKRFDCCRVPPVLNSGACHNISKADHVVNLTPTMLTNPTTATRIVVIKNGASDVLAIGCGWSLIVKDISTTSTMTTLIIMIVYENQGSIRVEESPLWTPIDEPTQLVLATKYFTN</sequence>
<evidence type="ECO:0000313" key="2">
    <source>
        <dbReference type="Proteomes" id="UP000606786"/>
    </source>
</evidence>
<dbReference type="AlphaFoldDB" id="A0A811V8L4"/>
<reference evidence="1" key="1">
    <citation type="submission" date="2020-11" db="EMBL/GenBank/DDBJ databases">
        <authorList>
            <person name="Whitehead M."/>
        </authorList>
    </citation>
    <scope>NUCLEOTIDE SEQUENCE</scope>
    <source>
        <strain evidence="1">EGII</strain>
    </source>
</reference>
<keyword evidence="2" id="KW-1185">Reference proteome</keyword>
<evidence type="ECO:0000313" key="1">
    <source>
        <dbReference type="EMBL" id="CAD7011291.1"/>
    </source>
</evidence>
<comment type="caution">
    <text evidence="1">The sequence shown here is derived from an EMBL/GenBank/DDBJ whole genome shotgun (WGS) entry which is preliminary data.</text>
</comment>
<name>A0A811V8L4_CERCA</name>
<gene>
    <name evidence="1" type="ORF">CCAP1982_LOCUS19398</name>
</gene>
<dbReference type="EMBL" id="CAJHJT010000056">
    <property type="protein sequence ID" value="CAD7011291.1"/>
    <property type="molecule type" value="Genomic_DNA"/>
</dbReference>
<accession>A0A811V8L4</accession>
<dbReference type="Proteomes" id="UP000606786">
    <property type="component" value="Unassembled WGS sequence"/>
</dbReference>